<dbReference type="InterPro" id="IPR016024">
    <property type="entry name" value="ARM-type_fold"/>
</dbReference>
<dbReference type="InterPro" id="IPR011989">
    <property type="entry name" value="ARM-like"/>
</dbReference>
<keyword evidence="3" id="KW-1185">Reference proteome</keyword>
<feature type="non-terminal residue" evidence="2">
    <location>
        <position position="181"/>
    </location>
</feature>
<feature type="non-terminal residue" evidence="2">
    <location>
        <position position="1"/>
    </location>
</feature>
<proteinExistence type="predicted"/>
<comment type="caution">
    <text evidence="2">The sequence shown here is derived from an EMBL/GenBank/DDBJ whole genome shotgun (WGS) entry which is preliminary data.</text>
</comment>
<evidence type="ECO:0000259" key="1">
    <source>
        <dbReference type="PROSITE" id="PS51396"/>
    </source>
</evidence>
<feature type="domain" description="PUL" evidence="1">
    <location>
        <begin position="1"/>
        <end position="181"/>
    </location>
</feature>
<reference evidence="2 3" key="1">
    <citation type="submission" date="2023-08" db="EMBL/GenBank/DDBJ databases">
        <title>Black Yeasts Isolated from many extreme environments.</title>
        <authorList>
            <person name="Coleine C."/>
            <person name="Stajich J.E."/>
            <person name="Selbmann L."/>
        </authorList>
    </citation>
    <scope>NUCLEOTIDE SEQUENCE [LARGE SCALE GENOMIC DNA]</scope>
    <source>
        <strain evidence="2 3">CCFEE 536</strain>
    </source>
</reference>
<accession>A0ABR0M3C4</accession>
<dbReference type="PROSITE" id="PS51396">
    <property type="entry name" value="PUL"/>
    <property type="match status" value="1"/>
</dbReference>
<evidence type="ECO:0000313" key="2">
    <source>
        <dbReference type="EMBL" id="KAK5276724.1"/>
    </source>
</evidence>
<name>A0ABR0M3C4_9PEZI</name>
<dbReference type="Gene3D" id="1.25.10.10">
    <property type="entry name" value="Leucine-rich Repeat Variant"/>
    <property type="match status" value="1"/>
</dbReference>
<dbReference type="SUPFAM" id="SSF48371">
    <property type="entry name" value="ARM repeat"/>
    <property type="match status" value="1"/>
</dbReference>
<dbReference type="EMBL" id="JAVRRA010003165">
    <property type="protein sequence ID" value="KAK5276724.1"/>
    <property type="molecule type" value="Genomic_DNA"/>
</dbReference>
<sequence length="181" mass="19699">LDNGIDLVLRLATAWPVELRLPGLDLLRLLAAASPNLITRTSSGADDIVDVLASSGVFDSAHDRPNNTMLAVRCLANLFMTDEGRLITDGEFDKIVGLMHPFLQSTNRNVAVAIATLYINYAVMLEKGEKGAEGIQTTIRGLRLLQDLTGLLQRAEDSEVIYRSLVAMGTLVTIGADFRHH</sequence>
<dbReference type="InterPro" id="IPR013535">
    <property type="entry name" value="PUL_dom"/>
</dbReference>
<organism evidence="2 3">
    <name type="scientific">Cryomyces antarcticus</name>
    <dbReference type="NCBI Taxonomy" id="329879"/>
    <lineage>
        <taxon>Eukaryota</taxon>
        <taxon>Fungi</taxon>
        <taxon>Dikarya</taxon>
        <taxon>Ascomycota</taxon>
        <taxon>Pezizomycotina</taxon>
        <taxon>Dothideomycetes</taxon>
        <taxon>Dothideomycetes incertae sedis</taxon>
        <taxon>Cryomyces</taxon>
    </lineage>
</organism>
<dbReference type="Pfam" id="PF08324">
    <property type="entry name" value="PUL"/>
    <property type="match status" value="1"/>
</dbReference>
<evidence type="ECO:0000313" key="3">
    <source>
        <dbReference type="Proteomes" id="UP001357485"/>
    </source>
</evidence>
<protein>
    <submittedName>
        <fullName evidence="2">WD repeat protein Lub1</fullName>
    </submittedName>
</protein>
<dbReference type="Proteomes" id="UP001357485">
    <property type="component" value="Unassembled WGS sequence"/>
</dbReference>
<gene>
    <name evidence="2" type="primary">lub1</name>
    <name evidence="2" type="ORF">LTR16_010778</name>
</gene>